<feature type="domain" description="DUF2231" evidence="2">
    <location>
        <begin position="26"/>
        <end position="180"/>
    </location>
</feature>
<sequence>MNLTGPRVVSQSMDLLPASGAFEITGLPLHPLLVHAVVVLVPLTALAMVLGSLWPAARRRLGIVTPLAALLLVALVPVTVAAGEALAALVGAAPAVQTHEGYGRMLLPWVIGMFVVAAAQWAWFRWGAAEHLAPPRRGARAIPAVLAVLAIGVAAGSVGMVALIGDSGARAVWGGFVGTAG</sequence>
<keyword evidence="1" id="KW-1133">Transmembrane helix</keyword>
<evidence type="ECO:0000259" key="2">
    <source>
        <dbReference type="Pfam" id="PF09990"/>
    </source>
</evidence>
<keyword evidence="1" id="KW-0812">Transmembrane</keyword>
<keyword evidence="1" id="KW-0472">Membrane</keyword>
<organism evidence="3 4">
    <name type="scientific">Agrococcus jenensis</name>
    <dbReference type="NCBI Taxonomy" id="46353"/>
    <lineage>
        <taxon>Bacteria</taxon>
        <taxon>Bacillati</taxon>
        <taxon>Actinomycetota</taxon>
        <taxon>Actinomycetes</taxon>
        <taxon>Micrococcales</taxon>
        <taxon>Microbacteriaceae</taxon>
        <taxon>Agrococcus</taxon>
    </lineage>
</organism>
<dbReference type="InterPro" id="IPR019251">
    <property type="entry name" value="DUF2231_TM"/>
</dbReference>
<dbReference type="EMBL" id="RKHJ01000001">
    <property type="protein sequence ID" value="ROR66920.1"/>
    <property type="molecule type" value="Genomic_DNA"/>
</dbReference>
<reference evidence="3 4" key="1">
    <citation type="submission" date="2018-11" db="EMBL/GenBank/DDBJ databases">
        <title>Sequencing the genomes of 1000 actinobacteria strains.</title>
        <authorList>
            <person name="Klenk H.-P."/>
        </authorList>
    </citation>
    <scope>NUCLEOTIDE SEQUENCE [LARGE SCALE GENOMIC DNA]</scope>
    <source>
        <strain evidence="3 4">DSM 9580</strain>
    </source>
</reference>
<evidence type="ECO:0000313" key="3">
    <source>
        <dbReference type="EMBL" id="ROR66920.1"/>
    </source>
</evidence>
<feature type="transmembrane region" description="Helical" evidence="1">
    <location>
        <begin position="67"/>
        <end position="93"/>
    </location>
</feature>
<feature type="transmembrane region" description="Helical" evidence="1">
    <location>
        <begin position="105"/>
        <end position="124"/>
    </location>
</feature>
<feature type="transmembrane region" description="Helical" evidence="1">
    <location>
        <begin position="32"/>
        <end position="55"/>
    </location>
</feature>
<accession>A0A3N2AVB1</accession>
<dbReference type="Pfam" id="PF09990">
    <property type="entry name" value="DUF2231"/>
    <property type="match status" value="1"/>
</dbReference>
<protein>
    <recommendedName>
        <fullName evidence="2">DUF2231 domain-containing protein</fullName>
    </recommendedName>
</protein>
<evidence type="ECO:0000313" key="4">
    <source>
        <dbReference type="Proteomes" id="UP000275456"/>
    </source>
</evidence>
<gene>
    <name evidence="3" type="ORF">EDD26_2315</name>
</gene>
<feature type="transmembrane region" description="Helical" evidence="1">
    <location>
        <begin position="144"/>
        <end position="164"/>
    </location>
</feature>
<dbReference type="AlphaFoldDB" id="A0A3N2AVB1"/>
<dbReference type="Proteomes" id="UP000275456">
    <property type="component" value="Unassembled WGS sequence"/>
</dbReference>
<keyword evidence="4" id="KW-1185">Reference proteome</keyword>
<evidence type="ECO:0000256" key="1">
    <source>
        <dbReference type="SAM" id="Phobius"/>
    </source>
</evidence>
<comment type="caution">
    <text evidence="3">The sequence shown here is derived from an EMBL/GenBank/DDBJ whole genome shotgun (WGS) entry which is preliminary data.</text>
</comment>
<proteinExistence type="predicted"/>
<name>A0A3N2AVB1_9MICO</name>